<evidence type="ECO:0000259" key="1">
    <source>
        <dbReference type="Pfam" id="PF00535"/>
    </source>
</evidence>
<keyword evidence="3" id="KW-1185">Reference proteome</keyword>
<feature type="domain" description="Glycosyltransferase 2-like" evidence="1">
    <location>
        <begin position="39"/>
        <end position="97"/>
    </location>
</feature>
<proteinExistence type="predicted"/>
<evidence type="ECO:0000313" key="3">
    <source>
        <dbReference type="Proteomes" id="UP000325292"/>
    </source>
</evidence>
<sequence>MTWWGALGLALSLYGAVVVLEWVYARVLQPAGVEALSVSIVLHVMNQEHLIEQAVIDLTGLWRLEMWDQKNVELIIADGGSTDQTVAILDRLQRQYPWLLIADSGRDKSHVLELCRHDVVIWVEMTGRSPASPLVTVRSLLAHQPAHLSGVIG</sequence>
<gene>
    <name evidence="2" type="ORF">BXT84_12945</name>
</gene>
<dbReference type="InterPro" id="IPR029044">
    <property type="entry name" value="Nucleotide-diphossugar_trans"/>
</dbReference>
<dbReference type="InterPro" id="IPR001173">
    <property type="entry name" value="Glyco_trans_2-like"/>
</dbReference>
<dbReference type="Proteomes" id="UP000325292">
    <property type="component" value="Chromosome"/>
</dbReference>
<accession>A0ABN5H2S4</accession>
<evidence type="ECO:0000313" key="2">
    <source>
        <dbReference type="EMBL" id="AUW94739.1"/>
    </source>
</evidence>
<name>A0ABN5H2S4_9FIRM</name>
<dbReference type="SUPFAM" id="SSF53448">
    <property type="entry name" value="Nucleotide-diphospho-sugar transferases"/>
    <property type="match status" value="1"/>
</dbReference>
<dbReference type="Gene3D" id="3.90.550.10">
    <property type="entry name" value="Spore Coat Polysaccharide Biosynthesis Protein SpsA, Chain A"/>
    <property type="match status" value="1"/>
</dbReference>
<dbReference type="EMBL" id="CP019454">
    <property type="protein sequence ID" value="AUW94739.1"/>
    <property type="molecule type" value="Genomic_DNA"/>
</dbReference>
<organism evidence="2 3">
    <name type="scientific">Sulfobacillus thermotolerans</name>
    <dbReference type="NCBI Taxonomy" id="338644"/>
    <lineage>
        <taxon>Bacteria</taxon>
        <taxon>Bacillati</taxon>
        <taxon>Bacillota</taxon>
        <taxon>Clostridia</taxon>
        <taxon>Eubacteriales</taxon>
        <taxon>Clostridiales Family XVII. Incertae Sedis</taxon>
        <taxon>Sulfobacillus</taxon>
    </lineage>
</organism>
<protein>
    <recommendedName>
        <fullName evidence="1">Glycosyltransferase 2-like domain-containing protein</fullName>
    </recommendedName>
</protein>
<reference evidence="2 3" key="1">
    <citation type="journal article" date="2019" name="Sci. Rep.">
        <title>Sulfobacillus thermotolerans: new insights into resistance and metabolic capacities of acidophilic chemolithotrophs.</title>
        <authorList>
            <person name="Panyushkina A.E."/>
            <person name="Babenko V.V."/>
            <person name="Nikitina A.S."/>
            <person name="Selezneva O.V."/>
            <person name="Tsaplina I.A."/>
            <person name="Letarova M.A."/>
            <person name="Kostryukova E.S."/>
            <person name="Letarov A.V."/>
        </authorList>
    </citation>
    <scope>NUCLEOTIDE SEQUENCE [LARGE SCALE GENOMIC DNA]</scope>
    <source>
        <strain evidence="2 3">Kr1</strain>
    </source>
</reference>
<dbReference type="Pfam" id="PF00535">
    <property type="entry name" value="Glycos_transf_2"/>
    <property type="match status" value="1"/>
</dbReference>